<dbReference type="AlphaFoldDB" id="C1H8V4"/>
<evidence type="ECO:0000313" key="4">
    <source>
        <dbReference type="Proteomes" id="UP000002059"/>
    </source>
</evidence>
<dbReference type="PANTHER" id="PTHR43194">
    <property type="entry name" value="HYDROLASE ALPHA/BETA FOLD FAMILY"/>
    <property type="match status" value="1"/>
</dbReference>
<dbReference type="Gene3D" id="3.40.50.1820">
    <property type="entry name" value="alpha/beta hydrolase"/>
    <property type="match status" value="1"/>
</dbReference>
<reference evidence="3 4" key="1">
    <citation type="journal article" date="2011" name="PLoS Genet.">
        <title>Comparative genomic analysis of human fungal pathogens causing paracoccidioidomycosis.</title>
        <authorList>
            <person name="Desjardins C.A."/>
            <person name="Champion M.D."/>
            <person name="Holder J.W."/>
            <person name="Muszewska A."/>
            <person name="Goldberg J."/>
            <person name="Bailao A.M."/>
            <person name="Brigido M.M."/>
            <person name="Ferreira M.E."/>
            <person name="Garcia A.M."/>
            <person name="Grynberg M."/>
            <person name="Gujja S."/>
            <person name="Heiman D.I."/>
            <person name="Henn M.R."/>
            <person name="Kodira C.D."/>
            <person name="Leon-Narvaez H."/>
            <person name="Longo L.V."/>
            <person name="Ma L.J."/>
            <person name="Malavazi I."/>
            <person name="Matsuo A.L."/>
            <person name="Morais F.V."/>
            <person name="Pereira M."/>
            <person name="Rodriguez-Brito S."/>
            <person name="Sakthikumar S."/>
            <person name="Salem-Izacc S.M."/>
            <person name="Sykes S.M."/>
            <person name="Teixeira M.M."/>
            <person name="Vallejo M.C."/>
            <person name="Walter M.E."/>
            <person name="Yandava C."/>
            <person name="Young S."/>
            <person name="Zeng Q."/>
            <person name="Zucker J."/>
            <person name="Felipe M.S."/>
            <person name="Goldman G.H."/>
            <person name="Haas B.J."/>
            <person name="McEwen J.G."/>
            <person name="Nino-Vega G."/>
            <person name="Puccia R."/>
            <person name="San-Blas G."/>
            <person name="Soares C.M."/>
            <person name="Birren B.W."/>
            <person name="Cuomo C.A."/>
        </authorList>
    </citation>
    <scope>NUCLEOTIDE SEQUENCE [LARGE SCALE GENOMIC DNA]</scope>
    <source>
        <strain evidence="4">ATCC MYA-826 / Pb01</strain>
    </source>
</reference>
<dbReference type="InterPro" id="IPR000073">
    <property type="entry name" value="AB_hydrolase_1"/>
</dbReference>
<accession>C1H8V4</accession>
<feature type="region of interest" description="Disordered" evidence="1">
    <location>
        <begin position="1"/>
        <end position="32"/>
    </location>
</feature>
<feature type="domain" description="AB hydrolase-1" evidence="2">
    <location>
        <begin position="72"/>
        <end position="152"/>
    </location>
</feature>
<dbReference type="InterPro" id="IPR050228">
    <property type="entry name" value="Carboxylesterase_BioH"/>
</dbReference>
<sequence>MEIAEHDVTTTNNNYESHNVQAKPATNFSDGNRSSLKFHVRDVNIAQLKCREPTTSPGPQTPIHRSYSSPTPSLLPTFHPHGYRTLRFDTTGHGSSQPGPTLEGSDSTTLQSLANDLHHLLTALHIPKIDFVLGVSLGAATLLSLLATHPSPPKAQLILISMPLWAPVLPGLDDPFAVRLELARKNSNDISIVTEQTLEQWLAACWPAPGERCRDAALRDRSFDSRPLLARVAGEAGTEGRAVGRVMFVVGGMDGVDVDMKRTGGGVVVVERALEMEAKGEGGGGGKADWAVFQRSGHLPMTDNAEEFLRFVLEVLESEEIHP</sequence>
<evidence type="ECO:0000259" key="2">
    <source>
        <dbReference type="Pfam" id="PF00561"/>
    </source>
</evidence>
<dbReference type="InterPro" id="IPR029058">
    <property type="entry name" value="AB_hydrolase_fold"/>
</dbReference>
<dbReference type="RefSeq" id="XP_015700595.1">
    <property type="nucleotide sequence ID" value="XM_015846160.1"/>
</dbReference>
<dbReference type="STRING" id="502779.C1H8V4"/>
<feature type="compositionally biased region" description="Polar residues" evidence="1">
    <location>
        <begin position="92"/>
        <end position="107"/>
    </location>
</feature>
<dbReference type="VEuPathDB" id="FungiDB:PAAG_07195"/>
<evidence type="ECO:0000313" key="3">
    <source>
        <dbReference type="EMBL" id="EEH36777.2"/>
    </source>
</evidence>
<dbReference type="HOGENOM" id="CLU_860800_0_0_1"/>
<dbReference type="Proteomes" id="UP000002059">
    <property type="component" value="Partially assembled WGS sequence"/>
</dbReference>
<dbReference type="Pfam" id="PF00561">
    <property type="entry name" value="Abhydrolase_1"/>
    <property type="match status" value="1"/>
</dbReference>
<evidence type="ECO:0000256" key="1">
    <source>
        <dbReference type="SAM" id="MobiDB-lite"/>
    </source>
</evidence>
<proteinExistence type="predicted"/>
<keyword evidence="4" id="KW-1185">Reference proteome</keyword>
<dbReference type="GeneID" id="9094096"/>
<name>C1H8V4_PARBA</name>
<dbReference type="OrthoDB" id="4207082at2759"/>
<organism evidence="3 4">
    <name type="scientific">Paracoccidioides lutzii (strain ATCC MYA-826 / Pb01)</name>
    <name type="common">Paracoccidioides brasiliensis</name>
    <dbReference type="NCBI Taxonomy" id="502779"/>
    <lineage>
        <taxon>Eukaryota</taxon>
        <taxon>Fungi</taxon>
        <taxon>Dikarya</taxon>
        <taxon>Ascomycota</taxon>
        <taxon>Pezizomycotina</taxon>
        <taxon>Eurotiomycetes</taxon>
        <taxon>Eurotiomycetidae</taxon>
        <taxon>Onygenales</taxon>
        <taxon>Ajellomycetaceae</taxon>
        <taxon>Paracoccidioides</taxon>
    </lineage>
</organism>
<dbReference type="eggNOG" id="ENOG502RQZV">
    <property type="taxonomic scope" value="Eukaryota"/>
</dbReference>
<dbReference type="SUPFAM" id="SSF53474">
    <property type="entry name" value="alpha/beta-Hydrolases"/>
    <property type="match status" value="1"/>
</dbReference>
<feature type="region of interest" description="Disordered" evidence="1">
    <location>
        <begin position="50"/>
        <end position="74"/>
    </location>
</feature>
<gene>
    <name evidence="3" type="ORF">PAAG_07195</name>
</gene>
<protein>
    <recommendedName>
        <fullName evidence="2">AB hydrolase-1 domain-containing protein</fullName>
    </recommendedName>
</protein>
<dbReference type="EMBL" id="KN294013">
    <property type="protein sequence ID" value="EEH36777.2"/>
    <property type="molecule type" value="Genomic_DNA"/>
</dbReference>
<feature type="compositionally biased region" description="Polar residues" evidence="1">
    <location>
        <begin position="9"/>
        <end position="32"/>
    </location>
</feature>
<dbReference type="PANTHER" id="PTHR43194:SF2">
    <property type="entry name" value="PEROXISOMAL MEMBRANE PROTEIN LPX1"/>
    <property type="match status" value="1"/>
</dbReference>
<dbReference type="KEGG" id="pbl:PAAG_07195"/>
<feature type="region of interest" description="Disordered" evidence="1">
    <location>
        <begin position="87"/>
        <end position="107"/>
    </location>
</feature>